<dbReference type="GO" id="GO:0006355">
    <property type="term" value="P:regulation of DNA-templated transcription"/>
    <property type="evidence" value="ECO:0007669"/>
    <property type="project" value="InterPro"/>
</dbReference>
<dbReference type="GO" id="GO:0000160">
    <property type="term" value="P:phosphorelay signal transduction system"/>
    <property type="evidence" value="ECO:0007669"/>
    <property type="project" value="UniProtKB-KW"/>
</dbReference>
<dbReference type="InterPro" id="IPR011990">
    <property type="entry name" value="TPR-like_helical_dom_sf"/>
</dbReference>
<evidence type="ECO:0000256" key="4">
    <source>
        <dbReference type="ARBA" id="ARBA00023125"/>
    </source>
</evidence>
<comment type="similarity">
    <text evidence="1">Belongs to the AfsR/DnrI/RedD regulatory family.</text>
</comment>
<evidence type="ECO:0000256" key="5">
    <source>
        <dbReference type="ARBA" id="ARBA00023163"/>
    </source>
</evidence>
<gene>
    <name evidence="8" type="ORF">ADL12_39115</name>
</gene>
<sequence>MRYELLGPLRVSDGVGNFSLSAPKMEMTLATLLIGAGRVTTKEQLITELWGDKPPKRASAAVHVYLSQLRKFLVTAGDSAGGAILTKPSGYVLVLDDAGYDVTDFQELIRTGRNHQLAGHHEAALEAFELALLLVRGPVLDGMAEGPALSAFSTWVEAEQLDCLELSVESRTALGRHREVISLLDGLITRYPFRESFYRQLMLVLYRSERQAEALRVYRRAQKVLRAELGLEPCRSLRRLHQAILTSDRLLDLPMAV</sequence>
<dbReference type="Gene3D" id="1.25.40.10">
    <property type="entry name" value="Tetratricopeptide repeat domain"/>
    <property type="match status" value="1"/>
</dbReference>
<keyword evidence="5" id="KW-0804">Transcription</keyword>
<organism evidence="8 9">
    <name type="scientific">Streptomyces regalis</name>
    <dbReference type="NCBI Taxonomy" id="68262"/>
    <lineage>
        <taxon>Bacteria</taxon>
        <taxon>Bacillati</taxon>
        <taxon>Actinomycetota</taxon>
        <taxon>Actinomycetes</taxon>
        <taxon>Kitasatosporales</taxon>
        <taxon>Streptomycetaceae</taxon>
        <taxon>Streptomyces</taxon>
    </lineage>
</organism>
<dbReference type="InterPro" id="IPR016032">
    <property type="entry name" value="Sig_transdc_resp-reg_C-effctor"/>
</dbReference>
<keyword evidence="9" id="KW-1185">Reference proteome</keyword>
<evidence type="ECO:0000313" key="9">
    <source>
        <dbReference type="Proteomes" id="UP000053923"/>
    </source>
</evidence>
<comment type="caution">
    <text evidence="8">The sequence shown here is derived from an EMBL/GenBank/DDBJ whole genome shotgun (WGS) entry which is preliminary data.</text>
</comment>
<dbReference type="PANTHER" id="PTHR35807">
    <property type="entry name" value="TRANSCRIPTIONAL REGULATOR REDD-RELATED"/>
    <property type="match status" value="1"/>
</dbReference>
<dbReference type="InterPro" id="IPR051677">
    <property type="entry name" value="AfsR-DnrI-RedD_regulator"/>
</dbReference>
<keyword evidence="3" id="KW-0805">Transcription regulation</keyword>
<keyword evidence="4 6" id="KW-0238">DNA-binding</keyword>
<dbReference type="GO" id="GO:0003677">
    <property type="term" value="F:DNA binding"/>
    <property type="evidence" value="ECO:0007669"/>
    <property type="project" value="UniProtKB-UniRule"/>
</dbReference>
<dbReference type="SMART" id="SM00862">
    <property type="entry name" value="Trans_reg_C"/>
    <property type="match status" value="1"/>
</dbReference>
<feature type="domain" description="OmpR/PhoB-type" evidence="7">
    <location>
        <begin position="1"/>
        <end position="95"/>
    </location>
</feature>
<evidence type="ECO:0000256" key="6">
    <source>
        <dbReference type="PROSITE-ProRule" id="PRU01091"/>
    </source>
</evidence>
<dbReference type="Gene3D" id="1.10.10.10">
    <property type="entry name" value="Winged helix-like DNA-binding domain superfamily/Winged helix DNA-binding domain"/>
    <property type="match status" value="1"/>
</dbReference>
<dbReference type="AlphaFoldDB" id="A0A101JBC0"/>
<dbReference type="PROSITE" id="PS51755">
    <property type="entry name" value="OMPR_PHOB"/>
    <property type="match status" value="1"/>
</dbReference>
<proteinExistence type="inferred from homology"/>
<dbReference type="Pfam" id="PF00486">
    <property type="entry name" value="Trans_reg_C"/>
    <property type="match status" value="1"/>
</dbReference>
<dbReference type="Pfam" id="PF03704">
    <property type="entry name" value="BTAD"/>
    <property type="match status" value="1"/>
</dbReference>
<dbReference type="InterPro" id="IPR001867">
    <property type="entry name" value="OmpR/PhoB-type_DNA-bd"/>
</dbReference>
<dbReference type="SUPFAM" id="SSF46894">
    <property type="entry name" value="C-terminal effector domain of the bipartite response regulators"/>
    <property type="match status" value="1"/>
</dbReference>
<dbReference type="SMART" id="SM01043">
    <property type="entry name" value="BTAD"/>
    <property type="match status" value="1"/>
</dbReference>
<dbReference type="InterPro" id="IPR005158">
    <property type="entry name" value="BTAD"/>
</dbReference>
<accession>A0A101JBC0</accession>
<feature type="DNA-binding region" description="OmpR/PhoB-type" evidence="6">
    <location>
        <begin position="1"/>
        <end position="95"/>
    </location>
</feature>
<keyword evidence="2" id="KW-0902">Two-component regulatory system</keyword>
<dbReference type="OrthoDB" id="4336084at2"/>
<evidence type="ECO:0000259" key="7">
    <source>
        <dbReference type="PROSITE" id="PS51755"/>
    </source>
</evidence>
<dbReference type="Proteomes" id="UP000053923">
    <property type="component" value="Unassembled WGS sequence"/>
</dbReference>
<dbReference type="InterPro" id="IPR036388">
    <property type="entry name" value="WH-like_DNA-bd_sf"/>
</dbReference>
<dbReference type="EMBL" id="LLZG01000385">
    <property type="protein sequence ID" value="KUL23655.1"/>
    <property type="molecule type" value="Genomic_DNA"/>
</dbReference>
<protein>
    <submittedName>
        <fullName evidence="8">Activator protein</fullName>
    </submittedName>
</protein>
<evidence type="ECO:0000256" key="1">
    <source>
        <dbReference type="ARBA" id="ARBA00005820"/>
    </source>
</evidence>
<evidence type="ECO:0000313" key="8">
    <source>
        <dbReference type="EMBL" id="KUL23655.1"/>
    </source>
</evidence>
<evidence type="ECO:0000256" key="3">
    <source>
        <dbReference type="ARBA" id="ARBA00023015"/>
    </source>
</evidence>
<dbReference type="PANTHER" id="PTHR35807:SF1">
    <property type="entry name" value="TRANSCRIPTIONAL REGULATOR REDD"/>
    <property type="match status" value="1"/>
</dbReference>
<dbReference type="CDD" id="cd15831">
    <property type="entry name" value="BTAD"/>
    <property type="match status" value="1"/>
</dbReference>
<dbReference type="SUPFAM" id="SSF48452">
    <property type="entry name" value="TPR-like"/>
    <property type="match status" value="1"/>
</dbReference>
<name>A0A101JBC0_9ACTN</name>
<evidence type="ECO:0000256" key="2">
    <source>
        <dbReference type="ARBA" id="ARBA00023012"/>
    </source>
</evidence>
<reference evidence="9" key="1">
    <citation type="submission" date="2015-10" db="EMBL/GenBank/DDBJ databases">
        <authorList>
            <person name="Ju K.-S."/>
            <person name="Doroghazi J.R."/>
            <person name="Metcalf W.W."/>
        </authorList>
    </citation>
    <scope>NUCLEOTIDE SEQUENCE [LARGE SCALE GENOMIC DNA]</scope>
    <source>
        <strain evidence="9">NRRL 3151</strain>
    </source>
</reference>